<organism evidence="3 4">
    <name type="scientific">Novosphingobium endophyticum</name>
    <dbReference type="NCBI Taxonomy" id="1955250"/>
    <lineage>
        <taxon>Bacteria</taxon>
        <taxon>Pseudomonadati</taxon>
        <taxon>Pseudomonadota</taxon>
        <taxon>Alphaproteobacteria</taxon>
        <taxon>Sphingomonadales</taxon>
        <taxon>Sphingomonadaceae</taxon>
        <taxon>Novosphingobium</taxon>
    </lineage>
</organism>
<reference evidence="3" key="2">
    <citation type="submission" date="2020-09" db="EMBL/GenBank/DDBJ databases">
        <authorList>
            <person name="Sun Q."/>
            <person name="Zhou Y."/>
        </authorList>
    </citation>
    <scope>NUCLEOTIDE SEQUENCE</scope>
    <source>
        <strain evidence="3">CGMCC 1.15095</strain>
    </source>
</reference>
<dbReference type="RefSeq" id="WP_188772828.1">
    <property type="nucleotide sequence ID" value="NZ_BMHK01000035.1"/>
</dbReference>
<dbReference type="Pfam" id="PF18288">
    <property type="entry name" value="FAA_hydro_N_2"/>
    <property type="match status" value="1"/>
</dbReference>
<feature type="domain" description="Fumarylacetoacetase N-terminal" evidence="2">
    <location>
        <begin position="1"/>
        <end position="78"/>
    </location>
</feature>
<evidence type="ECO:0000259" key="2">
    <source>
        <dbReference type="Pfam" id="PF18288"/>
    </source>
</evidence>
<accession>A0A916TVE8</accession>
<keyword evidence="4" id="KW-1185">Reference proteome</keyword>
<evidence type="ECO:0000259" key="1">
    <source>
        <dbReference type="Pfam" id="PF01557"/>
    </source>
</evidence>
<gene>
    <name evidence="3" type="ORF">GCM10011494_34710</name>
</gene>
<dbReference type="Proteomes" id="UP000608154">
    <property type="component" value="Unassembled WGS sequence"/>
</dbReference>
<dbReference type="SUPFAM" id="SSF56529">
    <property type="entry name" value="FAH"/>
    <property type="match status" value="1"/>
</dbReference>
<comment type="caution">
    <text evidence="3">The sequence shown here is derived from an EMBL/GenBank/DDBJ whole genome shotgun (WGS) entry which is preliminary data.</text>
</comment>
<reference evidence="3" key="1">
    <citation type="journal article" date="2014" name="Int. J. Syst. Evol. Microbiol.">
        <title>Complete genome sequence of Corynebacterium casei LMG S-19264T (=DSM 44701T), isolated from a smear-ripened cheese.</title>
        <authorList>
            <consortium name="US DOE Joint Genome Institute (JGI-PGF)"/>
            <person name="Walter F."/>
            <person name="Albersmeier A."/>
            <person name="Kalinowski J."/>
            <person name="Ruckert C."/>
        </authorList>
    </citation>
    <scope>NUCLEOTIDE SEQUENCE</scope>
    <source>
        <strain evidence="3">CGMCC 1.15095</strain>
    </source>
</reference>
<feature type="domain" description="Fumarylacetoacetase-like C-terminal" evidence="1">
    <location>
        <begin position="85"/>
        <end position="321"/>
    </location>
</feature>
<dbReference type="AlphaFoldDB" id="A0A916TVE8"/>
<dbReference type="PANTHER" id="PTHR43211:SF1">
    <property type="entry name" value="BLL6422 PROTEIN"/>
    <property type="match status" value="1"/>
</dbReference>
<name>A0A916TVE8_9SPHN</name>
<evidence type="ECO:0000313" key="3">
    <source>
        <dbReference type="EMBL" id="GGC12906.1"/>
    </source>
</evidence>
<dbReference type="GO" id="GO:0003824">
    <property type="term" value="F:catalytic activity"/>
    <property type="evidence" value="ECO:0007669"/>
    <property type="project" value="InterPro"/>
</dbReference>
<dbReference type="Gene3D" id="3.90.850.10">
    <property type="entry name" value="Fumarylacetoacetase-like, C-terminal domain"/>
    <property type="match status" value="1"/>
</dbReference>
<protein>
    <submittedName>
        <fullName evidence="3">2-keto-4-pentenoate hydratase</fullName>
    </submittedName>
</protein>
<dbReference type="EMBL" id="BMHK01000035">
    <property type="protein sequence ID" value="GGC12906.1"/>
    <property type="molecule type" value="Genomic_DNA"/>
</dbReference>
<dbReference type="InterPro" id="IPR041072">
    <property type="entry name" value="FAA_hydro_N"/>
</dbReference>
<dbReference type="InterPro" id="IPR011234">
    <property type="entry name" value="Fumarylacetoacetase-like_C"/>
</dbReference>
<dbReference type="Pfam" id="PF01557">
    <property type="entry name" value="FAA_hydrolase"/>
    <property type="match status" value="1"/>
</dbReference>
<dbReference type="PANTHER" id="PTHR43211">
    <property type="entry name" value="FUMARYLACETOACETATE HYDROLASE"/>
    <property type="match status" value="1"/>
</dbReference>
<sequence length="331" mass="35424">MRLATLNDGSRDGRLVIVSSDLARCVPASGIAESLQQALDNWADIAPLLETRQADLGEGASEGVEPFDQTAALAPLPRAWQWLDASAFPSHGKLCAKALGTPAIAEGIPLMYQGLSDRFLGPGAKVPLPNEEDGIDFEGEFGVIVDDVPMGTSASDALHHIKLIVQINDWSLRELAGREMKTGFGWVHAKPASAMAPVAVTPDELGDAWREGRVALDLSIKWNGELFGRANGAAMGYGFHDLVAHAARTRDLPAGTIIGSGTVANENYREVGSSCILERRGIEIIDHGEPRTPYMRFGDRVQMEARGPDGSPLFGSIDQEVVPATVPGRQR</sequence>
<proteinExistence type="predicted"/>
<evidence type="ECO:0000313" key="4">
    <source>
        <dbReference type="Proteomes" id="UP000608154"/>
    </source>
</evidence>
<dbReference type="InterPro" id="IPR036663">
    <property type="entry name" value="Fumarylacetoacetase_C_sf"/>
</dbReference>